<keyword evidence="3" id="KW-1003">Cell membrane</keyword>
<keyword evidence="10" id="KW-1185">Reference proteome</keyword>
<feature type="transmembrane region" description="Helical" evidence="8">
    <location>
        <begin position="269"/>
        <end position="289"/>
    </location>
</feature>
<evidence type="ECO:0000256" key="3">
    <source>
        <dbReference type="ARBA" id="ARBA00022475"/>
    </source>
</evidence>
<dbReference type="GO" id="GO:0022857">
    <property type="term" value="F:transmembrane transporter activity"/>
    <property type="evidence" value="ECO:0007669"/>
    <property type="project" value="InterPro"/>
</dbReference>
<keyword evidence="6 8" id="KW-1133">Transmembrane helix</keyword>
<dbReference type="PANTHER" id="PTHR32196:SF21">
    <property type="entry name" value="ABC TRANSPORTER PERMEASE PROTEIN YPHD-RELATED"/>
    <property type="match status" value="1"/>
</dbReference>
<feature type="transmembrane region" description="Helical" evidence="8">
    <location>
        <begin position="121"/>
        <end position="139"/>
    </location>
</feature>
<keyword evidence="2" id="KW-0813">Transport</keyword>
<dbReference type="InterPro" id="IPR001851">
    <property type="entry name" value="ABC_transp_permease"/>
</dbReference>
<evidence type="ECO:0000256" key="8">
    <source>
        <dbReference type="SAM" id="Phobius"/>
    </source>
</evidence>
<protein>
    <submittedName>
        <fullName evidence="9">ABC transporter permease</fullName>
    </submittedName>
</protein>
<accession>A0A1C2E587</accession>
<feature type="transmembrane region" description="Helical" evidence="8">
    <location>
        <begin position="51"/>
        <end position="84"/>
    </location>
</feature>
<feature type="transmembrane region" description="Helical" evidence="8">
    <location>
        <begin position="15"/>
        <end position="39"/>
    </location>
</feature>
<dbReference type="Pfam" id="PF02653">
    <property type="entry name" value="BPD_transp_2"/>
    <property type="match status" value="1"/>
</dbReference>
<feature type="transmembrane region" description="Helical" evidence="8">
    <location>
        <begin position="243"/>
        <end position="262"/>
    </location>
</feature>
<reference evidence="9 10" key="1">
    <citation type="submission" date="2016-08" db="EMBL/GenBank/DDBJ databases">
        <title>Whole genome sequence of Mesorhizobium sp. strain UASWS1009 isolated from industrial sewage.</title>
        <authorList>
            <person name="Crovadore J."/>
            <person name="Calmin G."/>
            <person name="Chablais R."/>
            <person name="Cochard B."/>
            <person name="Lefort F."/>
        </authorList>
    </citation>
    <scope>NUCLEOTIDE SEQUENCE [LARGE SCALE GENOMIC DNA]</scope>
    <source>
        <strain evidence="9 10">UASWS1009</strain>
    </source>
</reference>
<proteinExistence type="predicted"/>
<feature type="transmembrane region" description="Helical" evidence="8">
    <location>
        <begin position="210"/>
        <end position="231"/>
    </location>
</feature>
<evidence type="ECO:0000313" key="9">
    <source>
        <dbReference type="EMBL" id="OCX22164.1"/>
    </source>
</evidence>
<comment type="subcellular location">
    <subcellularLocation>
        <location evidence="1">Cell membrane</location>
        <topology evidence="1">Multi-pass membrane protein</topology>
    </subcellularLocation>
</comment>
<dbReference type="EMBL" id="MDEO01000027">
    <property type="protein sequence ID" value="OCX22164.1"/>
    <property type="molecule type" value="Genomic_DNA"/>
</dbReference>
<dbReference type="CDD" id="cd06579">
    <property type="entry name" value="TM_PBP1_transp_AraH_like"/>
    <property type="match status" value="1"/>
</dbReference>
<dbReference type="RefSeq" id="WP_024926645.1">
    <property type="nucleotide sequence ID" value="NZ_MDEO01000027.1"/>
</dbReference>
<comment type="caution">
    <text evidence="9">The sequence shown here is derived from an EMBL/GenBank/DDBJ whole genome shotgun (WGS) entry which is preliminary data.</text>
</comment>
<keyword evidence="4" id="KW-0997">Cell inner membrane</keyword>
<gene>
    <name evidence="9" type="ORF">QV13_06295</name>
</gene>
<evidence type="ECO:0000256" key="6">
    <source>
        <dbReference type="ARBA" id="ARBA00022989"/>
    </source>
</evidence>
<evidence type="ECO:0000256" key="5">
    <source>
        <dbReference type="ARBA" id="ARBA00022692"/>
    </source>
</evidence>
<keyword evidence="5 8" id="KW-0812">Transmembrane</keyword>
<feature type="transmembrane region" description="Helical" evidence="8">
    <location>
        <begin position="295"/>
        <end position="316"/>
    </location>
</feature>
<feature type="transmembrane region" description="Helical" evidence="8">
    <location>
        <begin position="159"/>
        <end position="181"/>
    </location>
</feature>
<dbReference type="PANTHER" id="PTHR32196">
    <property type="entry name" value="ABC TRANSPORTER PERMEASE PROTEIN YPHD-RELATED-RELATED"/>
    <property type="match status" value="1"/>
</dbReference>
<evidence type="ECO:0000256" key="2">
    <source>
        <dbReference type="ARBA" id="ARBA00022448"/>
    </source>
</evidence>
<keyword evidence="7 8" id="KW-0472">Membrane</keyword>
<dbReference type="Proteomes" id="UP000094412">
    <property type="component" value="Unassembled WGS sequence"/>
</dbReference>
<dbReference type="AlphaFoldDB" id="A0A1C2E587"/>
<dbReference type="GO" id="GO:0005886">
    <property type="term" value="C:plasma membrane"/>
    <property type="evidence" value="ECO:0007669"/>
    <property type="project" value="UniProtKB-SubCell"/>
</dbReference>
<sequence>MDVRQDTTNSYLKSLAVLTALIFIALSITAPSFLGLSNLNSMGFQFPEFGLLALAVLPTMISGGIDLSVVAVANLAAIVAAVIMRAGPEYAWLAIPAALTVGVCCGALNGFLIAYLRLPPILATLGTMQLFAGIGIVITRGPAITGLPDWYTSFGNQSLGGVVPLPLVIFALVALGLYFLLTRTPVGLRLRLFGANPVAAGFAGIRERGLLIRIYAIAGFIAALAGLVVLARVNSANADYGSSYLLLVILINILAGVSPAGGFGTVTGVVLAVICLQFISSGLNFLSFSAFSRDLFFGGFLVAAMSLRVAMGSLNLSSLFQRKVKPS</sequence>
<evidence type="ECO:0000313" key="10">
    <source>
        <dbReference type="Proteomes" id="UP000094412"/>
    </source>
</evidence>
<dbReference type="STRING" id="1566387.QV13_06295"/>
<evidence type="ECO:0000256" key="7">
    <source>
        <dbReference type="ARBA" id="ARBA00023136"/>
    </source>
</evidence>
<feature type="transmembrane region" description="Helical" evidence="8">
    <location>
        <begin position="90"/>
        <end position="114"/>
    </location>
</feature>
<evidence type="ECO:0000256" key="1">
    <source>
        <dbReference type="ARBA" id="ARBA00004651"/>
    </source>
</evidence>
<evidence type="ECO:0000256" key="4">
    <source>
        <dbReference type="ARBA" id="ARBA00022519"/>
    </source>
</evidence>
<name>A0A1C2E587_9HYPH</name>
<dbReference type="OrthoDB" id="7947581at2"/>
<organism evidence="9 10">
    <name type="scientific">Mesorhizobium hungaricum</name>
    <dbReference type="NCBI Taxonomy" id="1566387"/>
    <lineage>
        <taxon>Bacteria</taxon>
        <taxon>Pseudomonadati</taxon>
        <taxon>Pseudomonadota</taxon>
        <taxon>Alphaproteobacteria</taxon>
        <taxon>Hyphomicrobiales</taxon>
        <taxon>Phyllobacteriaceae</taxon>
        <taxon>Mesorhizobium</taxon>
    </lineage>
</organism>